<dbReference type="SUPFAM" id="SSF53474">
    <property type="entry name" value="alpha/beta-Hydrolases"/>
    <property type="match status" value="1"/>
</dbReference>
<dbReference type="Proteomes" id="UP000035065">
    <property type="component" value="Unassembled WGS sequence"/>
</dbReference>
<feature type="compositionally biased region" description="Polar residues" evidence="2">
    <location>
        <begin position="428"/>
        <end position="437"/>
    </location>
</feature>
<gene>
    <name evidence="4" type="ORF">SCNU_13333</name>
</gene>
<organism evidence="4 5">
    <name type="scientific">Gordonia neofelifaecis NRRL B-59395</name>
    <dbReference type="NCBI Taxonomy" id="644548"/>
    <lineage>
        <taxon>Bacteria</taxon>
        <taxon>Bacillati</taxon>
        <taxon>Actinomycetota</taxon>
        <taxon>Actinomycetes</taxon>
        <taxon>Mycobacteriales</taxon>
        <taxon>Gordoniaceae</taxon>
        <taxon>Gordonia</taxon>
    </lineage>
</organism>
<protein>
    <submittedName>
        <fullName evidence="4">Alpha/beta hydrolase fold-3 domain-containing protein</fullName>
    </submittedName>
</protein>
<dbReference type="GO" id="GO:0016787">
    <property type="term" value="F:hydrolase activity"/>
    <property type="evidence" value="ECO:0007669"/>
    <property type="project" value="UniProtKB-KW"/>
</dbReference>
<evidence type="ECO:0000259" key="3">
    <source>
        <dbReference type="Pfam" id="PF07859"/>
    </source>
</evidence>
<dbReference type="Gene3D" id="3.40.50.1820">
    <property type="entry name" value="alpha/beta hydrolase"/>
    <property type="match status" value="1"/>
</dbReference>
<keyword evidence="1 4" id="KW-0378">Hydrolase</keyword>
<evidence type="ECO:0000313" key="5">
    <source>
        <dbReference type="Proteomes" id="UP000035065"/>
    </source>
</evidence>
<dbReference type="InterPro" id="IPR013094">
    <property type="entry name" value="AB_hydrolase_3"/>
</dbReference>
<dbReference type="InterPro" id="IPR050300">
    <property type="entry name" value="GDXG_lipolytic_enzyme"/>
</dbReference>
<evidence type="ECO:0000256" key="1">
    <source>
        <dbReference type="ARBA" id="ARBA00022801"/>
    </source>
</evidence>
<dbReference type="AlphaFoldDB" id="F1YLA7"/>
<dbReference type="Pfam" id="PF07859">
    <property type="entry name" value="Abhydrolase_3"/>
    <property type="match status" value="1"/>
</dbReference>
<evidence type="ECO:0000256" key="2">
    <source>
        <dbReference type="SAM" id="MobiDB-lite"/>
    </source>
</evidence>
<comment type="caution">
    <text evidence="4">The sequence shown here is derived from an EMBL/GenBank/DDBJ whole genome shotgun (WGS) entry which is preliminary data.</text>
</comment>
<accession>F1YLA7</accession>
<name>F1YLA7_9ACTN</name>
<dbReference type="eggNOG" id="COG0657">
    <property type="taxonomic scope" value="Bacteria"/>
</dbReference>
<evidence type="ECO:0000313" key="4">
    <source>
        <dbReference type="EMBL" id="EGD54567.1"/>
    </source>
</evidence>
<sequence length="437" mass="47715">MEHWRVDRRETRHRARILGSTSKIADAPSAGAIRDSVGGDCPARHRTFTILIPMVMADREGVKTASGPNTALTVVGLVDNMLNGLARVPFSQPFKGPGGILDNIGQSVTRATVRSFLGYSVSLPIEDFRSMEKILDTICGAVLPPVVGYFGGVEIEDDVVGGQEGVWCREKAGVRDPEFEHEALDKTILYLHGGGYFGTTPNMYLMFAAALVRLTGCQVFIPDYRMAPEFPFPAALHDAADAYRGLMEMGIPADDIIVAGDSGGGGLTTSLLVYLHEQEMPKPRAAVLFSPEIDLDLSQDSIVDNASNDVLPWNIPVTFYLRGVQPNDEHVSAVYSHPDPAWFPPTFVCWGGEEMFRDGIREFADRLREGGVNLRAMEEPGMFHVFPILMPWAESAKRVFTSIRELAKANRAADVRPSPTAVPGQDPTIPTETADTL</sequence>
<dbReference type="EMBL" id="AEUD01000011">
    <property type="protein sequence ID" value="EGD54567.1"/>
    <property type="molecule type" value="Genomic_DNA"/>
</dbReference>
<dbReference type="STRING" id="644548.SCNU_13333"/>
<dbReference type="InterPro" id="IPR029058">
    <property type="entry name" value="AB_hydrolase_fold"/>
</dbReference>
<keyword evidence="5" id="KW-1185">Reference proteome</keyword>
<feature type="region of interest" description="Disordered" evidence="2">
    <location>
        <begin position="411"/>
        <end position="437"/>
    </location>
</feature>
<dbReference type="PANTHER" id="PTHR48081">
    <property type="entry name" value="AB HYDROLASE SUPERFAMILY PROTEIN C4A8.06C"/>
    <property type="match status" value="1"/>
</dbReference>
<reference evidence="4 5" key="1">
    <citation type="journal article" date="2011" name="J. Bacteriol.">
        <title>Draft Genome Sequence of Gordonia neofelifaecis NRRL B-59395, a Cholesterol-Degrading Actinomycete.</title>
        <authorList>
            <person name="Ge F."/>
            <person name="Li W."/>
            <person name="Chen G."/>
            <person name="Liu Y."/>
            <person name="Zhang G."/>
            <person name="Yong B."/>
            <person name="Wang Q."/>
            <person name="Wang N."/>
            <person name="Huang Z."/>
            <person name="Li W."/>
            <person name="Wang J."/>
            <person name="Wu C."/>
            <person name="Xie Q."/>
            <person name="Liu G."/>
        </authorList>
    </citation>
    <scope>NUCLEOTIDE SEQUENCE [LARGE SCALE GENOMIC DNA]</scope>
    <source>
        <strain evidence="4 5">NRRL B-59395</strain>
    </source>
</reference>
<dbReference type="PANTHER" id="PTHR48081:SF8">
    <property type="entry name" value="ALPHA_BETA HYDROLASE FOLD-3 DOMAIN-CONTAINING PROTEIN-RELATED"/>
    <property type="match status" value="1"/>
</dbReference>
<feature type="domain" description="Alpha/beta hydrolase fold-3" evidence="3">
    <location>
        <begin position="188"/>
        <end position="386"/>
    </location>
</feature>
<proteinExistence type="predicted"/>